<gene>
    <name evidence="1" type="ORF">TbrSNM41_05490</name>
</gene>
<dbReference type="EMBL" id="AP025593">
    <property type="protein sequence ID" value="BDG15815.1"/>
    <property type="molecule type" value="Genomic_DNA"/>
</dbReference>
<dbReference type="Pfam" id="PF25632">
    <property type="entry name" value="Fusello_VP2_Capsid"/>
    <property type="match status" value="1"/>
</dbReference>
<evidence type="ECO:0000313" key="2">
    <source>
        <dbReference type="Proteomes" id="UP000831120"/>
    </source>
</evidence>
<evidence type="ECO:0000313" key="1">
    <source>
        <dbReference type="EMBL" id="BDG15815.1"/>
    </source>
</evidence>
<dbReference type="RefSeq" id="WP_244363322.1">
    <property type="nucleotide sequence ID" value="NZ_AP025593.1"/>
</dbReference>
<proteinExistence type="predicted"/>
<protein>
    <submittedName>
        <fullName evidence="1">Uncharacterized protein</fullName>
    </submittedName>
</protein>
<name>A0ABM7XHP3_THEBO</name>
<sequence length="64" mass="7593">MKERWIQDVIKRPGRLRAYVRRVYGEDGFTQRGTIRVEVLRELAKRKDGIGRAARLAITLRRLK</sequence>
<organism evidence="1 2">
    <name type="scientific">Thermus brockianus</name>
    <dbReference type="NCBI Taxonomy" id="56956"/>
    <lineage>
        <taxon>Bacteria</taxon>
        <taxon>Thermotogati</taxon>
        <taxon>Deinococcota</taxon>
        <taxon>Deinococci</taxon>
        <taxon>Thermales</taxon>
        <taxon>Thermaceae</taxon>
        <taxon>Thermus</taxon>
    </lineage>
</organism>
<dbReference type="Proteomes" id="UP000831120">
    <property type="component" value="Chromosome"/>
</dbReference>
<reference evidence="1 2" key="1">
    <citation type="journal article" date="2022" name="Microbiol. Resour. Announc.">
        <title>Complete Genome Sequences of Thermus Strains Isolated from Senami Hot Spring in Japan.</title>
        <authorList>
            <person name="Miyazaki K."/>
        </authorList>
    </citation>
    <scope>NUCLEOTIDE SEQUENCE [LARGE SCALE GENOMIC DNA]</scope>
    <source>
        <strain evidence="1 2">SNM4-1</strain>
    </source>
</reference>
<dbReference type="InterPro" id="IPR057843">
    <property type="entry name" value="Fusello_VP2"/>
</dbReference>
<keyword evidence="2" id="KW-1185">Reference proteome</keyword>
<accession>A0ABM7XHP3</accession>